<evidence type="ECO:0000256" key="1">
    <source>
        <dbReference type="SAM" id="Phobius"/>
    </source>
</evidence>
<dbReference type="InterPro" id="IPR024655">
    <property type="entry name" value="Asl1_glyco_hydro_catalytic"/>
</dbReference>
<evidence type="ECO:0000313" key="3">
    <source>
        <dbReference type="EMBL" id="KAK5110008.1"/>
    </source>
</evidence>
<keyword evidence="1" id="KW-1133">Transmembrane helix</keyword>
<reference evidence="3" key="1">
    <citation type="submission" date="2023-08" db="EMBL/GenBank/DDBJ databases">
        <title>Black Yeasts Isolated from many extreme environments.</title>
        <authorList>
            <person name="Coleine C."/>
            <person name="Stajich J.E."/>
            <person name="Selbmann L."/>
        </authorList>
    </citation>
    <scope>NUCLEOTIDE SEQUENCE</scope>
    <source>
        <strain evidence="3">CCFEE 5401</strain>
    </source>
</reference>
<dbReference type="InterPro" id="IPR053183">
    <property type="entry name" value="ASL1"/>
</dbReference>
<dbReference type="Gene3D" id="3.20.20.80">
    <property type="entry name" value="Glycosidases"/>
    <property type="match status" value="1"/>
</dbReference>
<proteinExistence type="predicted"/>
<evidence type="ECO:0000259" key="2">
    <source>
        <dbReference type="Pfam" id="PF11790"/>
    </source>
</evidence>
<feature type="domain" description="Asl1-like glycosyl hydrolase catalytic" evidence="2">
    <location>
        <begin position="44"/>
        <end position="312"/>
    </location>
</feature>
<dbReference type="SUPFAM" id="SSF51445">
    <property type="entry name" value="(Trans)glycosidases"/>
    <property type="match status" value="1"/>
</dbReference>
<dbReference type="EMBL" id="JAVRRL010000055">
    <property type="protein sequence ID" value="KAK5110008.1"/>
    <property type="molecule type" value="Genomic_DNA"/>
</dbReference>
<sequence length="315" mass="35721">MNRRCVRGIDNITILVSLASLAALYLPLLLPHLLPMPSQSKRGLCWPTSNHGNDEPFPFTKPGSKISWLYNWSPAPTPQVSSLDFIPMQWNHIGIDALPANLQAANAKTLLAFNEPELPDQSNVPVDLAVKEWLRCIEPLRKQGVRCGSPGISSAPQGVVWLKEFVEKIRARGGDVDFYALHWYGEEVGQFYDHLWSTYFQLPGHEEGEGRKGVWVTEFAATVRVLLGAYFFLFFSGFWVVADEVWQNWNVDAPLSKEHVETFARDSVKYLDSLEWVERYAWFGPMRDCGTVGKWARMLDDDGKLTDLGKAYRDA</sequence>
<dbReference type="Proteomes" id="UP001310890">
    <property type="component" value="Unassembled WGS sequence"/>
</dbReference>
<gene>
    <name evidence="3" type="ORF">LTR62_006375</name>
</gene>
<dbReference type="InterPro" id="IPR017853">
    <property type="entry name" value="GH"/>
</dbReference>
<dbReference type="GO" id="GO:0071966">
    <property type="term" value="P:fungal-type cell wall polysaccharide metabolic process"/>
    <property type="evidence" value="ECO:0007669"/>
    <property type="project" value="TreeGrafter"/>
</dbReference>
<name>A0AAN7YEK8_9PEZI</name>
<keyword evidence="1" id="KW-0472">Membrane</keyword>
<accession>A0AAN7YEK8</accession>
<dbReference type="Pfam" id="PF11790">
    <property type="entry name" value="Glyco_hydro_cc"/>
    <property type="match status" value="1"/>
</dbReference>
<organism evidence="3 4">
    <name type="scientific">Meristemomyces frigidus</name>
    <dbReference type="NCBI Taxonomy" id="1508187"/>
    <lineage>
        <taxon>Eukaryota</taxon>
        <taxon>Fungi</taxon>
        <taxon>Dikarya</taxon>
        <taxon>Ascomycota</taxon>
        <taxon>Pezizomycotina</taxon>
        <taxon>Dothideomycetes</taxon>
        <taxon>Dothideomycetidae</taxon>
        <taxon>Mycosphaerellales</taxon>
        <taxon>Teratosphaeriaceae</taxon>
        <taxon>Meristemomyces</taxon>
    </lineage>
</organism>
<dbReference type="PANTHER" id="PTHR34154">
    <property type="entry name" value="ALKALI-SENSITIVE LINKAGE PROTEIN 1"/>
    <property type="match status" value="1"/>
</dbReference>
<feature type="transmembrane region" description="Helical" evidence="1">
    <location>
        <begin position="221"/>
        <end position="242"/>
    </location>
</feature>
<dbReference type="PANTHER" id="PTHR34154:SF3">
    <property type="entry name" value="ALKALI-SENSITIVE LINKAGE PROTEIN 1"/>
    <property type="match status" value="1"/>
</dbReference>
<dbReference type="AlphaFoldDB" id="A0AAN7YEK8"/>
<protein>
    <recommendedName>
        <fullName evidence="2">Asl1-like glycosyl hydrolase catalytic domain-containing protein</fullName>
    </recommendedName>
</protein>
<keyword evidence="1" id="KW-0812">Transmembrane</keyword>
<feature type="transmembrane region" description="Helical" evidence="1">
    <location>
        <begin position="12"/>
        <end position="34"/>
    </location>
</feature>
<evidence type="ECO:0000313" key="4">
    <source>
        <dbReference type="Proteomes" id="UP001310890"/>
    </source>
</evidence>
<dbReference type="GO" id="GO:0009277">
    <property type="term" value="C:fungal-type cell wall"/>
    <property type="evidence" value="ECO:0007669"/>
    <property type="project" value="TreeGrafter"/>
</dbReference>
<comment type="caution">
    <text evidence="3">The sequence shown here is derived from an EMBL/GenBank/DDBJ whole genome shotgun (WGS) entry which is preliminary data.</text>
</comment>